<proteinExistence type="predicted"/>
<accession>A0A1Q5PYF7</accession>
<dbReference type="Proteomes" id="UP000185612">
    <property type="component" value="Unassembled WGS sequence"/>
</dbReference>
<sequence length="295" mass="32033">MDVVESLLALQRRLAEHERLVCGSEPKVLAAPGPRVEFSLAADGVDVTFWGEAYDDDPLAPADPTDEDSNYPFLAFLEWLARPAAAACVRSLRFTGPDEGANGLRAWQFARLVAAPVTFPRLHTFAVELTDPAAHNTSVVAGPTDEFCEDGTLGALLAKMPQLRVLQAPSAPTAAFFAGPLHPLTHLQLQSGLTHADFITNLAASDRFEALTTLDYAELCLADAADLDEAELAERYTAVTDFRRLLSSSAGRRLTRLVLRGTRLTAAEVHELGRARPDLQLLYVPPTMARYVSPQ</sequence>
<dbReference type="RefSeq" id="WP_073823222.1">
    <property type="nucleotide sequence ID" value="NZ_MQVS01000002.1"/>
</dbReference>
<dbReference type="InParanoid" id="A0A1Q5PYF7"/>
<dbReference type="InterPro" id="IPR032675">
    <property type="entry name" value="LRR_dom_sf"/>
</dbReference>
<evidence type="ECO:0000313" key="2">
    <source>
        <dbReference type="Proteomes" id="UP000185612"/>
    </source>
</evidence>
<comment type="caution">
    <text evidence="1">The sequence shown here is derived from an EMBL/GenBank/DDBJ whole genome shotgun (WGS) entry which is preliminary data.</text>
</comment>
<evidence type="ECO:0000313" key="1">
    <source>
        <dbReference type="EMBL" id="OKL52479.1"/>
    </source>
</evidence>
<reference evidence="2" key="1">
    <citation type="submission" date="2016-12" db="EMBL/GenBank/DDBJ databases">
        <authorList>
            <person name="Meng X."/>
        </authorList>
    </citation>
    <scope>NUCLEOTIDE SEQUENCE [LARGE SCALE GENOMIC DNA]</scope>
    <source>
        <strain evidence="2">DSM 20732</strain>
    </source>
</reference>
<dbReference type="Gene3D" id="3.80.10.10">
    <property type="entry name" value="Ribonuclease Inhibitor"/>
    <property type="match status" value="1"/>
</dbReference>
<name>A0A1Q5PYF7_9ACTO</name>
<gene>
    <name evidence="1" type="ORF">BSZ40_03205</name>
</gene>
<dbReference type="EMBL" id="MQVS01000002">
    <property type="protein sequence ID" value="OKL52479.1"/>
    <property type="molecule type" value="Genomic_DNA"/>
</dbReference>
<protein>
    <submittedName>
        <fullName evidence="1">Uncharacterized protein</fullName>
    </submittedName>
</protein>
<keyword evidence="2" id="KW-1185">Reference proteome</keyword>
<dbReference type="OrthoDB" id="9769590at2"/>
<dbReference type="AlphaFoldDB" id="A0A1Q5PYF7"/>
<organism evidence="1 2">
    <name type="scientific">Buchananella hordeovulneris</name>
    <dbReference type="NCBI Taxonomy" id="52770"/>
    <lineage>
        <taxon>Bacteria</taxon>
        <taxon>Bacillati</taxon>
        <taxon>Actinomycetota</taxon>
        <taxon>Actinomycetes</taxon>
        <taxon>Actinomycetales</taxon>
        <taxon>Actinomycetaceae</taxon>
        <taxon>Buchananella</taxon>
    </lineage>
</organism>